<dbReference type="Proteomes" id="UP000435837">
    <property type="component" value="Unassembled WGS sequence"/>
</dbReference>
<evidence type="ECO:0000313" key="1">
    <source>
        <dbReference type="EMBL" id="GFE08643.1"/>
    </source>
</evidence>
<dbReference type="AlphaFoldDB" id="A0A640SB85"/>
<evidence type="ECO:0000313" key="2">
    <source>
        <dbReference type="Proteomes" id="UP000435837"/>
    </source>
</evidence>
<dbReference type="RefSeq" id="WP_159479555.1">
    <property type="nucleotide sequence ID" value="NZ_BAAATH010000009.1"/>
</dbReference>
<protein>
    <submittedName>
        <fullName evidence="1">Uncharacterized protein</fullName>
    </submittedName>
</protein>
<dbReference type="EMBL" id="BLIN01000005">
    <property type="protein sequence ID" value="GFE08643.1"/>
    <property type="molecule type" value="Genomic_DNA"/>
</dbReference>
<sequence>MPKFQTRAARVARQIQAASGVKYTTALRLFAPAQEELDLADAMRTAGLTTAADSLTRITLVLAERGMWVGAYAHIENEFIDADPTKVRKARAVCLEAGNAVMRREGFLEAGFEPGAEIYHTAFLALSRAGAVPDGRRLARAAVGVFDSDPLMCSDVIRSEGRCPFTYERADELTGPDTPAAVAARKAARAMAAASRVQVHGDEEWHEAAELLVGAAWHGSVAAGLPPLHGLSEFQDFFETVMERVLDVGP</sequence>
<accession>A0A640SB85</accession>
<gene>
    <name evidence="1" type="ORF">Scani_49110</name>
</gene>
<dbReference type="OrthoDB" id="4239852at2"/>
<proteinExistence type="predicted"/>
<reference evidence="1 2" key="1">
    <citation type="submission" date="2019-12" db="EMBL/GenBank/DDBJ databases">
        <title>Whole genome shotgun sequence of Streptomyces caniferus NBRC 15389.</title>
        <authorList>
            <person name="Ichikawa N."/>
            <person name="Kimura A."/>
            <person name="Kitahashi Y."/>
            <person name="Komaki H."/>
            <person name="Tamura T."/>
        </authorList>
    </citation>
    <scope>NUCLEOTIDE SEQUENCE [LARGE SCALE GENOMIC DNA]</scope>
    <source>
        <strain evidence="1 2">NBRC 15389</strain>
    </source>
</reference>
<comment type="caution">
    <text evidence="1">The sequence shown here is derived from an EMBL/GenBank/DDBJ whole genome shotgun (WGS) entry which is preliminary data.</text>
</comment>
<organism evidence="1 2">
    <name type="scientific">Streptomyces caniferus</name>
    <dbReference type="NCBI Taxonomy" id="285557"/>
    <lineage>
        <taxon>Bacteria</taxon>
        <taxon>Bacillati</taxon>
        <taxon>Actinomycetota</taxon>
        <taxon>Actinomycetes</taxon>
        <taxon>Kitasatosporales</taxon>
        <taxon>Streptomycetaceae</taxon>
        <taxon>Streptomyces</taxon>
    </lineage>
</organism>
<name>A0A640SB85_9ACTN</name>